<dbReference type="Pfam" id="PF25574">
    <property type="entry name" value="TPR_IMB1"/>
    <property type="match status" value="1"/>
</dbReference>
<dbReference type="InterPro" id="IPR040122">
    <property type="entry name" value="Importin_beta"/>
</dbReference>
<dbReference type="GO" id="GO:0031267">
    <property type="term" value="F:small GTPase binding"/>
    <property type="evidence" value="ECO:0007669"/>
    <property type="project" value="InterPro"/>
</dbReference>
<evidence type="ECO:0000256" key="4">
    <source>
        <dbReference type="ARBA" id="ARBA00022448"/>
    </source>
</evidence>
<dbReference type="OrthoDB" id="10263328at2759"/>
<dbReference type="PANTHER" id="PTHR10527">
    <property type="entry name" value="IMPORTIN BETA"/>
    <property type="match status" value="1"/>
</dbReference>
<dbReference type="GO" id="GO:0006606">
    <property type="term" value="P:protein import into nucleus"/>
    <property type="evidence" value="ECO:0007669"/>
    <property type="project" value="InterPro"/>
</dbReference>
<dbReference type="SMART" id="SM00913">
    <property type="entry name" value="IBN_N"/>
    <property type="match status" value="1"/>
</dbReference>
<dbReference type="InterPro" id="IPR016024">
    <property type="entry name" value="ARM-type_fold"/>
</dbReference>
<dbReference type="InterPro" id="IPR011989">
    <property type="entry name" value="ARM-like"/>
</dbReference>
<feature type="domain" description="Importin N-terminal" evidence="11">
    <location>
        <begin position="21"/>
        <end position="101"/>
    </location>
</feature>
<dbReference type="EMBL" id="ML994079">
    <property type="protein sequence ID" value="KAF2199381.1"/>
    <property type="molecule type" value="Genomic_DNA"/>
</dbReference>
<comment type="subcellular location">
    <subcellularLocation>
        <location evidence="2">Cytoplasm</location>
    </subcellularLocation>
    <subcellularLocation>
        <location evidence="1">Nucleus envelope</location>
    </subcellularLocation>
</comment>
<keyword evidence="8" id="KW-0539">Nucleus</keyword>
<dbReference type="InterPro" id="IPR001494">
    <property type="entry name" value="Importin-beta_N"/>
</dbReference>
<dbReference type="SUPFAM" id="SSF48371">
    <property type="entry name" value="ARM repeat"/>
    <property type="match status" value="1"/>
</dbReference>
<evidence type="ECO:0000256" key="2">
    <source>
        <dbReference type="ARBA" id="ARBA00004496"/>
    </source>
</evidence>
<evidence type="ECO:0000313" key="12">
    <source>
        <dbReference type="EMBL" id="KAF2199381.1"/>
    </source>
</evidence>
<dbReference type="InterPro" id="IPR058584">
    <property type="entry name" value="IMB1_TNPO1-like_TPR"/>
</dbReference>
<dbReference type="GO" id="GO:0005737">
    <property type="term" value="C:cytoplasm"/>
    <property type="evidence" value="ECO:0007669"/>
    <property type="project" value="UniProtKB-SubCell"/>
</dbReference>
<evidence type="ECO:0000256" key="8">
    <source>
        <dbReference type="ARBA" id="ARBA00023242"/>
    </source>
</evidence>
<dbReference type="InterPro" id="IPR000225">
    <property type="entry name" value="Armadillo"/>
</dbReference>
<name>A0A9P4JH90_9PLEO</name>
<protein>
    <recommendedName>
        <fullName evidence="9">Importin-95</fullName>
    </recommendedName>
    <alternativeName>
        <fullName evidence="10">Karyopherin-95</fullName>
    </alternativeName>
</protein>
<gene>
    <name evidence="12" type="ORF">GQ43DRAFT_433448</name>
</gene>
<dbReference type="SMART" id="SM00185">
    <property type="entry name" value="ARM"/>
    <property type="match status" value="3"/>
</dbReference>
<keyword evidence="7" id="KW-0653">Protein transport</keyword>
<evidence type="ECO:0000256" key="9">
    <source>
        <dbReference type="ARBA" id="ARBA00079884"/>
    </source>
</evidence>
<evidence type="ECO:0000256" key="7">
    <source>
        <dbReference type="ARBA" id="ARBA00022927"/>
    </source>
</evidence>
<evidence type="ECO:0000256" key="5">
    <source>
        <dbReference type="ARBA" id="ARBA00022490"/>
    </source>
</evidence>
<reference evidence="12" key="1">
    <citation type="journal article" date="2020" name="Stud. Mycol.">
        <title>101 Dothideomycetes genomes: a test case for predicting lifestyles and emergence of pathogens.</title>
        <authorList>
            <person name="Haridas S."/>
            <person name="Albert R."/>
            <person name="Binder M."/>
            <person name="Bloem J."/>
            <person name="Labutti K."/>
            <person name="Salamov A."/>
            <person name="Andreopoulos B."/>
            <person name="Baker S."/>
            <person name="Barry K."/>
            <person name="Bills G."/>
            <person name="Bluhm B."/>
            <person name="Cannon C."/>
            <person name="Castanera R."/>
            <person name="Culley D."/>
            <person name="Daum C."/>
            <person name="Ezra D."/>
            <person name="Gonzalez J."/>
            <person name="Henrissat B."/>
            <person name="Kuo A."/>
            <person name="Liang C."/>
            <person name="Lipzen A."/>
            <person name="Lutzoni F."/>
            <person name="Magnuson J."/>
            <person name="Mondo S."/>
            <person name="Nolan M."/>
            <person name="Ohm R."/>
            <person name="Pangilinan J."/>
            <person name="Park H.-J."/>
            <person name="Ramirez L."/>
            <person name="Alfaro M."/>
            <person name="Sun H."/>
            <person name="Tritt A."/>
            <person name="Yoshinaga Y."/>
            <person name="Zwiers L.-H."/>
            <person name="Turgeon B."/>
            <person name="Goodwin S."/>
            <person name="Spatafora J."/>
            <person name="Crous P."/>
            <person name="Grigoriev I."/>
        </authorList>
    </citation>
    <scope>NUCLEOTIDE SEQUENCE</scope>
    <source>
        <strain evidence="12">ATCC 74209</strain>
    </source>
</reference>
<dbReference type="PROSITE" id="PS50166">
    <property type="entry name" value="IMPORTIN_B_NT"/>
    <property type="match status" value="1"/>
</dbReference>
<organism evidence="12 13">
    <name type="scientific">Delitschia confertaspora ATCC 74209</name>
    <dbReference type="NCBI Taxonomy" id="1513339"/>
    <lineage>
        <taxon>Eukaryota</taxon>
        <taxon>Fungi</taxon>
        <taxon>Dikarya</taxon>
        <taxon>Ascomycota</taxon>
        <taxon>Pezizomycotina</taxon>
        <taxon>Dothideomycetes</taxon>
        <taxon>Pleosporomycetidae</taxon>
        <taxon>Pleosporales</taxon>
        <taxon>Delitschiaceae</taxon>
        <taxon>Delitschia</taxon>
    </lineage>
</organism>
<dbReference type="AlphaFoldDB" id="A0A9P4JH90"/>
<evidence type="ECO:0000313" key="13">
    <source>
        <dbReference type="Proteomes" id="UP000799536"/>
    </source>
</evidence>
<sequence length="871" mass="95842">MDINQVLEGTLSPDANLRQSAEQQLSQAAEQDFPQYLTILGQELANESAQPHIRTAAGIALKNAFSAREFARLRQVQERWLSLDPSIKANVKALALRTLSSSDARAGQSAAQFIASIAAIEIPRNQWPELMTTLVENVGNGADHQKQASLTTIGFICDTDDADLSAALGHHSNAILTAVVQGARKEEPNQDVRNAAISALSDSIEFVRSNFENEGERNYIMQVICEATQAEDNRIQQGAYGCLNRVMGLYYDKMRFYMEKALFGLTIQGMKSDEEDVAKLAVEFWCTVCEEEISIEDDNSQAQAEGSTELRDYFNFARVATQEVVPVLLELLAKQDEDAGDDEYNISRAAYQCLQLWAQCVGSAVVPPVLAFVEKNLRSDDWHYRDASVSAFGAIMEGPEESVLDPIIKQALPVLIAMMDDQVIHVKDSAAYALGRICDASPDSIDAQQHLPPLIGALFQGLSSHPKMATSCCWALMNLAERFAGDPGCESNPLSPHFSQSITALLTVTERADADNQLRTAAYEVLNAFITNAAFDVVGMVASLLNVILERLQKSLALQQQVVSVEDKLTLEEMQTSLASVVMAIVQRLETEIKPQADHIMHILLQLLSSVGAKSSVPDTVFAAIGALAQALEEDFGKYMEAFTPYLYNALGNLEEPSLCSMAIGLVSDITRSLGEKVQPYCDAFMNYLLNNLRSNQLGNMFKPAILQCFGDIAQAISGHFEPYLPVVAQVLQQASSVSVQADNFEMMDYITSLREGIMDAWDGCIIAMKSSGKTQLMTPYIGSIFELLKVIHEDTNRTEALMRSSCGVIGDIADAFPNGEFRDFFRHDFLTAMTRETRANADFLSRTRDTARWAREQIKRQIGGNQGVMA</sequence>
<dbReference type="Pfam" id="PF13513">
    <property type="entry name" value="HEAT_EZ"/>
    <property type="match status" value="1"/>
</dbReference>
<evidence type="ECO:0000259" key="11">
    <source>
        <dbReference type="PROSITE" id="PS50166"/>
    </source>
</evidence>
<dbReference type="Gene3D" id="1.25.10.10">
    <property type="entry name" value="Leucine-rich Repeat Variant"/>
    <property type="match status" value="1"/>
</dbReference>
<dbReference type="Pfam" id="PF03810">
    <property type="entry name" value="IBN_N"/>
    <property type="match status" value="1"/>
</dbReference>
<keyword evidence="5" id="KW-0963">Cytoplasm</keyword>
<keyword evidence="13" id="KW-1185">Reference proteome</keyword>
<dbReference type="Proteomes" id="UP000799536">
    <property type="component" value="Unassembled WGS sequence"/>
</dbReference>
<evidence type="ECO:0000256" key="1">
    <source>
        <dbReference type="ARBA" id="ARBA00004259"/>
    </source>
</evidence>
<evidence type="ECO:0000256" key="3">
    <source>
        <dbReference type="ARBA" id="ARBA00010907"/>
    </source>
</evidence>
<dbReference type="GO" id="GO:0005635">
    <property type="term" value="C:nuclear envelope"/>
    <property type="evidence" value="ECO:0007669"/>
    <property type="project" value="UniProtKB-SubCell"/>
</dbReference>
<proteinExistence type="inferred from homology"/>
<keyword evidence="4" id="KW-0813">Transport</keyword>
<keyword evidence="6" id="KW-0677">Repeat</keyword>
<comment type="caution">
    <text evidence="12">The sequence shown here is derived from an EMBL/GenBank/DDBJ whole genome shotgun (WGS) entry which is preliminary data.</text>
</comment>
<comment type="similarity">
    <text evidence="3">Belongs to the importin beta family. Importin beta-1 subfamily.</text>
</comment>
<dbReference type="FunFam" id="1.25.10.10:FF:000027">
    <property type="entry name" value="Importin subunit beta-1"/>
    <property type="match status" value="1"/>
</dbReference>
<evidence type="ECO:0000256" key="10">
    <source>
        <dbReference type="ARBA" id="ARBA00083566"/>
    </source>
</evidence>
<accession>A0A9P4JH90</accession>
<evidence type="ECO:0000256" key="6">
    <source>
        <dbReference type="ARBA" id="ARBA00022737"/>
    </source>
</evidence>